<reference evidence="1 2" key="1">
    <citation type="journal article" date="2016" name="Sci. Rep.">
        <title>Metabolic traits of an uncultured archaeal lineage -MSBL1- from brine pools of the Red Sea.</title>
        <authorList>
            <person name="Mwirichia R."/>
            <person name="Alam I."/>
            <person name="Rashid M."/>
            <person name="Vinu M."/>
            <person name="Ba-Alawi W."/>
            <person name="Anthony Kamau A."/>
            <person name="Kamanda Ngugi D."/>
            <person name="Goker M."/>
            <person name="Klenk H.P."/>
            <person name="Bajic V."/>
            <person name="Stingl U."/>
        </authorList>
    </citation>
    <scope>NUCLEOTIDE SEQUENCE [LARGE SCALE GENOMIC DNA]</scope>
    <source>
        <strain evidence="1">SCGC-AAA382M17</strain>
    </source>
</reference>
<dbReference type="Proteomes" id="UP000070633">
    <property type="component" value="Unassembled WGS sequence"/>
</dbReference>
<evidence type="ECO:0000313" key="1">
    <source>
        <dbReference type="EMBL" id="KXB07774.1"/>
    </source>
</evidence>
<gene>
    <name evidence="1" type="ORF">AKJ55_02000</name>
</gene>
<dbReference type="EMBL" id="LHYI01000059">
    <property type="protein sequence ID" value="KXB07774.1"/>
    <property type="molecule type" value="Genomic_DNA"/>
</dbReference>
<organism evidence="1 2">
    <name type="scientific">candidate division MSBL1 archaeon SCGC-AAA382M17</name>
    <dbReference type="NCBI Taxonomy" id="1698284"/>
    <lineage>
        <taxon>Archaea</taxon>
        <taxon>Methanobacteriati</taxon>
        <taxon>Methanobacteriota</taxon>
        <taxon>candidate division MSBL1</taxon>
    </lineage>
</organism>
<keyword evidence="2" id="KW-1185">Reference proteome</keyword>
<evidence type="ECO:0000313" key="2">
    <source>
        <dbReference type="Proteomes" id="UP000070633"/>
    </source>
</evidence>
<comment type="caution">
    <text evidence="1">The sequence shown here is derived from an EMBL/GenBank/DDBJ whole genome shotgun (WGS) entry which is preliminary data.</text>
</comment>
<accession>A0ABR5TIZ9</accession>
<protein>
    <submittedName>
        <fullName evidence="1">Uncharacterized protein</fullName>
    </submittedName>
</protein>
<sequence length="80" mass="8808">MVHGVELVVHRSVERACRDEDVPLLQIVQTKFRALNAVVVLKLHQVPVDQLDLLLSGQGGSKPSQALAVLRAEQVEDFPT</sequence>
<name>A0ABR5TIZ9_9EURY</name>
<proteinExistence type="predicted"/>